<keyword evidence="2" id="KW-0560">Oxidoreductase</keyword>
<evidence type="ECO:0000256" key="1">
    <source>
        <dbReference type="ARBA" id="ARBA00009986"/>
    </source>
</evidence>
<dbReference type="Gene3D" id="3.40.309.10">
    <property type="entry name" value="Aldehyde Dehydrogenase, Chain A, domain 2"/>
    <property type="match status" value="1"/>
</dbReference>
<dbReference type="InterPro" id="IPR016163">
    <property type="entry name" value="Ald_DH_C"/>
</dbReference>
<gene>
    <name evidence="5" type="ORF">FH965_40410</name>
</gene>
<reference evidence="5 6" key="1">
    <citation type="journal article" date="2019" name="J. Ind. Microbiol. Biotechnol.">
        <title>The complete genomic sequence of Streptomyces spectabilis NRRL-2792 and identification of secondary metabolite biosynthetic gene clusters.</title>
        <authorList>
            <person name="Sinha A."/>
            <person name="Phillips-Salemka S."/>
            <person name="Niraula T.A."/>
            <person name="Short K.A."/>
            <person name="Niraula N.P."/>
        </authorList>
    </citation>
    <scope>NUCLEOTIDE SEQUENCE [LARGE SCALE GENOMIC DNA]</scope>
    <source>
        <strain evidence="5 6">NRRL 2792</strain>
    </source>
</reference>
<organism evidence="5 6">
    <name type="scientific">Streptomyces spectabilis</name>
    <dbReference type="NCBI Taxonomy" id="68270"/>
    <lineage>
        <taxon>Bacteria</taxon>
        <taxon>Bacillati</taxon>
        <taxon>Actinomycetota</taxon>
        <taxon>Actinomycetes</taxon>
        <taxon>Kitasatosporales</taxon>
        <taxon>Streptomycetaceae</taxon>
        <taxon>Streptomyces</taxon>
    </lineage>
</organism>
<evidence type="ECO:0000256" key="2">
    <source>
        <dbReference type="ARBA" id="ARBA00023002"/>
    </source>
</evidence>
<evidence type="ECO:0000313" key="6">
    <source>
        <dbReference type="Proteomes" id="UP000316806"/>
    </source>
</evidence>
<evidence type="ECO:0000313" key="5">
    <source>
        <dbReference type="EMBL" id="QDQ16037.1"/>
    </source>
</evidence>
<dbReference type="EMBL" id="CP040916">
    <property type="protein sequence ID" value="QDQ16037.1"/>
    <property type="molecule type" value="Genomic_DNA"/>
</dbReference>
<dbReference type="PANTHER" id="PTHR42986:SF1">
    <property type="entry name" value="BENZALDEHYDE DEHYDROGENASE YFMT"/>
    <property type="match status" value="1"/>
</dbReference>
<comment type="similarity">
    <text evidence="1">Belongs to the aldehyde dehydrogenase family.</text>
</comment>
<accession>A0A516RK51</accession>
<feature type="domain" description="Aldehyde dehydrogenase" evidence="4">
    <location>
        <begin position="50"/>
        <end position="492"/>
    </location>
</feature>
<proteinExistence type="inferred from homology"/>
<dbReference type="Gene3D" id="3.40.605.10">
    <property type="entry name" value="Aldehyde Dehydrogenase, Chain A, domain 1"/>
    <property type="match status" value="1"/>
</dbReference>
<dbReference type="GO" id="GO:0016620">
    <property type="term" value="F:oxidoreductase activity, acting on the aldehyde or oxo group of donors, NAD or NADP as acceptor"/>
    <property type="evidence" value="ECO:0007669"/>
    <property type="project" value="InterPro"/>
</dbReference>
<dbReference type="Proteomes" id="UP000316806">
    <property type="component" value="Chromosome"/>
</dbReference>
<dbReference type="PANTHER" id="PTHR42986">
    <property type="entry name" value="BENZALDEHYDE DEHYDROGENASE YFMT"/>
    <property type="match status" value="1"/>
</dbReference>
<dbReference type="InterPro" id="IPR015590">
    <property type="entry name" value="Aldehyde_DH_dom"/>
</dbReference>
<evidence type="ECO:0000256" key="3">
    <source>
        <dbReference type="ARBA" id="ARBA00023027"/>
    </source>
</evidence>
<dbReference type="InterPro" id="IPR016161">
    <property type="entry name" value="Ald_DH/histidinol_DH"/>
</dbReference>
<protein>
    <submittedName>
        <fullName evidence="5">Aldehyde dehydrogenase</fullName>
    </submittedName>
</protein>
<evidence type="ECO:0000259" key="4">
    <source>
        <dbReference type="Pfam" id="PF00171"/>
    </source>
</evidence>
<sequence length="526" mass="55098">MQTYGVFVDGHEQAGDGWVYVPAVSALLQDPEGVWGLKAALEAGQDVEAGEEMVGRVAVASPDQVARVLRQARTAQSAWARTPLEHRLDFIAAMHQAFKDHFAELVGLLVAEGHPVQVARWEVNGMIETSAPAALARLATMMKSSSRSPDGRELHLVRKADGVVCISPPANAAMSNGAMGLWALAAGNALVVGAPRSAPLSVVHLYQRVAAPILDRFGAPPGLLGVTCGSTKGFIDTWTASADVDDVFFFGSAEHGRQVLLGCIAAAKKPVLELSGNDGMIVWKDAEVELAAEALAQCFYASGQICMVPRYAVVHPDVADRLVKLLTELAETLTPALPEDETTVACPVLRGREFVEAVEQVRAAGGTITTGGYLTGLSGGTDPHGLFAAPTVARLDGLATAAGLPAVTEETFFPLLCLLVPEPACDDTLLTEAIGFLNGNAYGLRNSVWARDPAVLERACTEIASGGLLKINDSHIGFVAGLPSHGGTGLTGGPYGEGAFPILQTSHLQGISIATTVQPRESILEH</sequence>
<name>A0A516RK51_STRST</name>
<keyword evidence="3" id="KW-0520">NAD</keyword>
<dbReference type="SUPFAM" id="SSF53720">
    <property type="entry name" value="ALDH-like"/>
    <property type="match status" value="1"/>
</dbReference>
<dbReference type="InterPro" id="IPR016162">
    <property type="entry name" value="Ald_DH_N"/>
</dbReference>
<dbReference type="AlphaFoldDB" id="A0A516RK51"/>
<dbReference type="Pfam" id="PF00171">
    <property type="entry name" value="Aldedh"/>
    <property type="match status" value="1"/>
</dbReference>